<organism evidence="1 2">
    <name type="scientific">Salibacterium halotolerans</name>
    <dbReference type="NCBI Taxonomy" id="1884432"/>
    <lineage>
        <taxon>Bacteria</taxon>
        <taxon>Bacillati</taxon>
        <taxon>Bacillota</taxon>
        <taxon>Bacilli</taxon>
        <taxon>Bacillales</taxon>
        <taxon>Bacillaceae</taxon>
    </lineage>
</organism>
<dbReference type="STRING" id="1884432.SAMN05518683_10333"/>
<dbReference type="Proteomes" id="UP000198892">
    <property type="component" value="Unassembled WGS sequence"/>
</dbReference>
<sequence length="93" mass="10623">MTIFERIEHLRKQGVIIEVTARNQVENGNGKLVEEGHMPLITYTCSAMDKHFYDEIFAISADSFDEALVYVVGKVEENMKVALRKVEESNKFA</sequence>
<proteinExistence type="predicted"/>
<evidence type="ECO:0000313" key="2">
    <source>
        <dbReference type="Proteomes" id="UP000198892"/>
    </source>
</evidence>
<protein>
    <submittedName>
        <fullName evidence="1">Uncharacterized protein</fullName>
    </submittedName>
</protein>
<dbReference type="EMBL" id="FOXD01000003">
    <property type="protein sequence ID" value="SFP17950.1"/>
    <property type="molecule type" value="Genomic_DNA"/>
</dbReference>
<reference evidence="2" key="1">
    <citation type="submission" date="2016-10" db="EMBL/GenBank/DDBJ databases">
        <authorList>
            <person name="Varghese N."/>
            <person name="Submissions S."/>
        </authorList>
    </citation>
    <scope>NUCLEOTIDE SEQUENCE [LARGE SCALE GENOMIC DNA]</scope>
    <source>
        <strain evidence="2">S7</strain>
    </source>
</reference>
<gene>
    <name evidence="1" type="ORF">SAMN05518683_10333</name>
</gene>
<keyword evidence="2" id="KW-1185">Reference proteome</keyword>
<dbReference type="OrthoDB" id="9951538at2"/>
<evidence type="ECO:0000313" key="1">
    <source>
        <dbReference type="EMBL" id="SFP17950.1"/>
    </source>
</evidence>
<dbReference type="RefSeq" id="WP_093335198.1">
    <property type="nucleotide sequence ID" value="NZ_FOXD01000003.1"/>
</dbReference>
<name>A0A1I5N8C5_9BACI</name>
<accession>A0A1I5N8C5</accession>
<dbReference type="AlphaFoldDB" id="A0A1I5N8C5"/>